<evidence type="ECO:0000313" key="1">
    <source>
        <dbReference type="EMBL" id="CRY96876.1"/>
    </source>
</evidence>
<dbReference type="EMBL" id="LN853884">
    <property type="protein sequence ID" value="CRY96876.1"/>
    <property type="molecule type" value="Genomic_DNA"/>
</dbReference>
<protein>
    <submittedName>
        <fullName evidence="1">Uncharacterized protein</fullName>
    </submittedName>
</protein>
<proteinExistence type="predicted"/>
<organism evidence="1">
    <name type="scientific">uncultured prokaryote</name>
    <dbReference type="NCBI Taxonomy" id="198431"/>
    <lineage>
        <taxon>unclassified sequences</taxon>
        <taxon>environmental samples</taxon>
    </lineage>
</organism>
<dbReference type="AlphaFoldDB" id="A0A0H5Q4C7"/>
<keyword evidence="1" id="KW-0614">Plasmid</keyword>
<reference evidence="1" key="1">
    <citation type="submission" date="2015-06" db="EMBL/GenBank/DDBJ databases">
        <authorList>
            <person name="Joergensen T."/>
        </authorList>
    </citation>
    <scope>NUCLEOTIDE SEQUENCE</scope>
    <source>
        <plasmid evidence="1">pRGFK1318</plasmid>
    </source>
</reference>
<name>A0A0H5Q4C7_9ZZZZ</name>
<reference evidence="1" key="2">
    <citation type="submission" date="2015-07" db="EMBL/GenBank/DDBJ databases">
        <title>Plasmids, circular viruses and viroids from rat gut.</title>
        <authorList>
            <person name="Jorgensen T.J."/>
            <person name="Hansen M.A."/>
            <person name="Xu Z."/>
            <person name="Tabak M.A."/>
            <person name="Sorensen S.J."/>
            <person name="Hansen L.H."/>
        </authorList>
    </citation>
    <scope>NUCLEOTIDE SEQUENCE</scope>
    <source>
        <plasmid evidence="1">pRGFK1318</plasmid>
    </source>
</reference>
<accession>A0A0H5Q4C7</accession>
<sequence>MVIGVLMELFYLLLELFATSKAYRRKWPGSSACFFACKKMP</sequence>
<geneLocation type="plasmid" evidence="1">
    <name>pRGFK1318</name>
</geneLocation>